<evidence type="ECO:0000256" key="2">
    <source>
        <dbReference type="SAM" id="Phobius"/>
    </source>
</evidence>
<dbReference type="InterPro" id="IPR053891">
    <property type="entry name" value="Shisa_N"/>
</dbReference>
<gene>
    <name evidence="4" type="ORF">BpHYR1_000199</name>
</gene>
<reference evidence="4 5" key="1">
    <citation type="journal article" date="2018" name="Sci. Rep.">
        <title>Genomic signatures of local adaptation to the degree of environmental predictability in rotifers.</title>
        <authorList>
            <person name="Franch-Gras L."/>
            <person name="Hahn C."/>
            <person name="Garcia-Roger E.M."/>
            <person name="Carmona M.J."/>
            <person name="Serra M."/>
            <person name="Gomez A."/>
        </authorList>
    </citation>
    <scope>NUCLEOTIDE SEQUENCE [LARGE SCALE GENOMIC DNA]</scope>
    <source>
        <strain evidence="4">HYR1</strain>
    </source>
</reference>
<dbReference type="AlphaFoldDB" id="A0A3M7SDZ1"/>
<feature type="region of interest" description="Disordered" evidence="1">
    <location>
        <begin position="234"/>
        <end position="254"/>
    </location>
</feature>
<feature type="domain" description="Shisa N-terminal" evidence="3">
    <location>
        <begin position="27"/>
        <end position="72"/>
    </location>
</feature>
<organism evidence="4 5">
    <name type="scientific">Brachionus plicatilis</name>
    <name type="common">Marine rotifer</name>
    <name type="synonym">Brachionus muelleri</name>
    <dbReference type="NCBI Taxonomy" id="10195"/>
    <lineage>
        <taxon>Eukaryota</taxon>
        <taxon>Metazoa</taxon>
        <taxon>Spiralia</taxon>
        <taxon>Gnathifera</taxon>
        <taxon>Rotifera</taxon>
        <taxon>Eurotatoria</taxon>
        <taxon>Monogononta</taxon>
        <taxon>Pseudotrocha</taxon>
        <taxon>Ploima</taxon>
        <taxon>Brachionidae</taxon>
        <taxon>Brachionus</taxon>
    </lineage>
</organism>
<evidence type="ECO:0000256" key="1">
    <source>
        <dbReference type="SAM" id="MobiDB-lite"/>
    </source>
</evidence>
<proteinExistence type="predicted"/>
<dbReference type="EMBL" id="REGN01001586">
    <property type="protein sequence ID" value="RNA33740.1"/>
    <property type="molecule type" value="Genomic_DNA"/>
</dbReference>
<dbReference type="Pfam" id="PF13908">
    <property type="entry name" value="Shisa_N"/>
    <property type="match status" value="2"/>
</dbReference>
<dbReference type="Proteomes" id="UP000276133">
    <property type="component" value="Unassembled WGS sequence"/>
</dbReference>
<name>A0A3M7SDZ1_BRAPC</name>
<keyword evidence="2" id="KW-0812">Transmembrane</keyword>
<feature type="domain" description="Shisa N-terminal" evidence="3">
    <location>
        <begin position="118"/>
        <end position="152"/>
    </location>
</feature>
<feature type="compositionally biased region" description="Basic and acidic residues" evidence="1">
    <location>
        <begin position="234"/>
        <end position="245"/>
    </location>
</feature>
<evidence type="ECO:0000313" key="4">
    <source>
        <dbReference type="EMBL" id="RNA33740.1"/>
    </source>
</evidence>
<keyword evidence="5" id="KW-1185">Reference proteome</keyword>
<keyword evidence="2" id="KW-0472">Membrane</keyword>
<sequence>MKLTINFEYIFEFFIVVLLFRGFESIELCRQYSIGNLMYNSFYCLDYCCGNCNFRYCCSNETYLIDQNKCTNNIVQLQLEWFTKKAKTANSTITSTRVTTAPKKYQNIVDTCEFANTQPKKCSPNKRFCCGSCQKQYCCNDIQERLNQFECKFLTNYSSLNQDNQANSNSYIYVILTLILVLLLAFACIPFVIFVNKRSKKNNVPNNGLPFQSLVPLSILEQLNSTTISTISDKPKISTTQKEDSPPAYSTIFN</sequence>
<protein>
    <recommendedName>
        <fullName evidence="3">Shisa N-terminal domain-containing protein</fullName>
    </recommendedName>
</protein>
<comment type="caution">
    <text evidence="4">The sequence shown here is derived from an EMBL/GenBank/DDBJ whole genome shotgun (WGS) entry which is preliminary data.</text>
</comment>
<evidence type="ECO:0000313" key="5">
    <source>
        <dbReference type="Proteomes" id="UP000276133"/>
    </source>
</evidence>
<accession>A0A3M7SDZ1</accession>
<keyword evidence="2" id="KW-1133">Transmembrane helix</keyword>
<evidence type="ECO:0000259" key="3">
    <source>
        <dbReference type="Pfam" id="PF13908"/>
    </source>
</evidence>
<dbReference type="OrthoDB" id="9949323at2759"/>
<feature type="transmembrane region" description="Helical" evidence="2">
    <location>
        <begin position="171"/>
        <end position="195"/>
    </location>
</feature>